<accession>A0A934W970</accession>
<evidence type="ECO:0000256" key="2">
    <source>
        <dbReference type="ARBA" id="ARBA00012438"/>
    </source>
</evidence>
<dbReference type="InterPro" id="IPR003661">
    <property type="entry name" value="HisK_dim/P_dom"/>
</dbReference>
<feature type="domain" description="Histidine kinase" evidence="5">
    <location>
        <begin position="56"/>
        <end position="272"/>
    </location>
</feature>
<comment type="caution">
    <text evidence="6">The sequence shown here is derived from an EMBL/GenBank/DDBJ whole genome shotgun (WGS) entry which is preliminary data.</text>
</comment>
<reference evidence="6" key="1">
    <citation type="submission" date="2021-01" db="EMBL/GenBank/DDBJ databases">
        <title>Genome sequence of strain Noviherbaspirillum sp. DKR-6.</title>
        <authorList>
            <person name="Chaudhary D.K."/>
        </authorList>
    </citation>
    <scope>NUCLEOTIDE SEQUENCE</scope>
    <source>
        <strain evidence="6">DKR-6</strain>
    </source>
</reference>
<dbReference type="EC" id="2.7.13.3" evidence="2"/>
<dbReference type="Gene3D" id="1.10.287.130">
    <property type="match status" value="1"/>
</dbReference>
<dbReference type="AlphaFoldDB" id="A0A934W970"/>
<name>A0A934W970_9BURK</name>
<dbReference type="InterPro" id="IPR004358">
    <property type="entry name" value="Sig_transdc_His_kin-like_C"/>
</dbReference>
<dbReference type="PANTHER" id="PTHR43065:SF42">
    <property type="entry name" value="TWO-COMPONENT SENSOR PPRA"/>
    <property type="match status" value="1"/>
</dbReference>
<dbReference type="InterPro" id="IPR036097">
    <property type="entry name" value="HisK_dim/P_sf"/>
</dbReference>
<proteinExistence type="predicted"/>
<dbReference type="SUPFAM" id="SSF47384">
    <property type="entry name" value="Homodimeric domain of signal transducing histidine kinase"/>
    <property type="match status" value="1"/>
</dbReference>
<dbReference type="SMART" id="SM00388">
    <property type="entry name" value="HisKA"/>
    <property type="match status" value="1"/>
</dbReference>
<dbReference type="InterPro" id="IPR005467">
    <property type="entry name" value="His_kinase_dom"/>
</dbReference>
<evidence type="ECO:0000313" key="7">
    <source>
        <dbReference type="Proteomes" id="UP000622890"/>
    </source>
</evidence>
<dbReference type="PANTHER" id="PTHR43065">
    <property type="entry name" value="SENSOR HISTIDINE KINASE"/>
    <property type="match status" value="1"/>
</dbReference>
<dbReference type="Proteomes" id="UP000622890">
    <property type="component" value="Unassembled WGS sequence"/>
</dbReference>
<dbReference type="RefSeq" id="WP_200597705.1">
    <property type="nucleotide sequence ID" value="NZ_JAEPBG010000021.1"/>
</dbReference>
<evidence type="ECO:0000256" key="3">
    <source>
        <dbReference type="ARBA" id="ARBA00022553"/>
    </source>
</evidence>
<dbReference type="PROSITE" id="PS50109">
    <property type="entry name" value="HIS_KIN"/>
    <property type="match status" value="1"/>
</dbReference>
<comment type="catalytic activity">
    <reaction evidence="1">
        <text>ATP + protein L-histidine = ADP + protein N-phospho-L-histidine.</text>
        <dbReference type="EC" id="2.7.13.3"/>
    </reaction>
</comment>
<dbReference type="Gene3D" id="3.30.565.10">
    <property type="entry name" value="Histidine kinase-like ATPase, C-terminal domain"/>
    <property type="match status" value="1"/>
</dbReference>
<dbReference type="SMART" id="SM00387">
    <property type="entry name" value="HATPase_c"/>
    <property type="match status" value="1"/>
</dbReference>
<dbReference type="InterPro" id="IPR003594">
    <property type="entry name" value="HATPase_dom"/>
</dbReference>
<dbReference type="Pfam" id="PF00512">
    <property type="entry name" value="HisKA"/>
    <property type="match status" value="1"/>
</dbReference>
<dbReference type="EMBL" id="JAEPBG010000021">
    <property type="protein sequence ID" value="MBK4738460.1"/>
    <property type="molecule type" value="Genomic_DNA"/>
</dbReference>
<evidence type="ECO:0000256" key="1">
    <source>
        <dbReference type="ARBA" id="ARBA00000085"/>
    </source>
</evidence>
<organism evidence="6 7">
    <name type="scientific">Noviherbaspirillum pedocola</name>
    <dbReference type="NCBI Taxonomy" id="2801341"/>
    <lineage>
        <taxon>Bacteria</taxon>
        <taxon>Pseudomonadati</taxon>
        <taxon>Pseudomonadota</taxon>
        <taxon>Betaproteobacteria</taxon>
        <taxon>Burkholderiales</taxon>
        <taxon>Oxalobacteraceae</taxon>
        <taxon>Noviherbaspirillum</taxon>
    </lineage>
</organism>
<evidence type="ECO:0000259" key="5">
    <source>
        <dbReference type="PROSITE" id="PS50109"/>
    </source>
</evidence>
<evidence type="ECO:0000313" key="6">
    <source>
        <dbReference type="EMBL" id="MBK4738460.1"/>
    </source>
</evidence>
<dbReference type="SUPFAM" id="SSF55874">
    <property type="entry name" value="ATPase domain of HSP90 chaperone/DNA topoisomerase II/histidine kinase"/>
    <property type="match status" value="1"/>
</dbReference>
<evidence type="ECO:0000256" key="4">
    <source>
        <dbReference type="SAM" id="Coils"/>
    </source>
</evidence>
<dbReference type="CDD" id="cd00082">
    <property type="entry name" value="HisKA"/>
    <property type="match status" value="1"/>
</dbReference>
<keyword evidence="3" id="KW-0597">Phosphoprotein</keyword>
<dbReference type="Pfam" id="PF02518">
    <property type="entry name" value="HATPase_c"/>
    <property type="match status" value="1"/>
</dbReference>
<gene>
    <name evidence="6" type="ORF">JJB74_27880</name>
</gene>
<feature type="coiled-coil region" evidence="4">
    <location>
        <begin position="6"/>
        <end position="40"/>
    </location>
</feature>
<dbReference type="InterPro" id="IPR036890">
    <property type="entry name" value="HATPase_C_sf"/>
</dbReference>
<dbReference type="PRINTS" id="PR00344">
    <property type="entry name" value="BCTRLSENSOR"/>
</dbReference>
<keyword evidence="4" id="KW-0175">Coiled coil</keyword>
<dbReference type="GO" id="GO:0000155">
    <property type="term" value="F:phosphorelay sensor kinase activity"/>
    <property type="evidence" value="ECO:0007669"/>
    <property type="project" value="InterPro"/>
</dbReference>
<keyword evidence="7" id="KW-1185">Reference proteome</keyword>
<protein>
    <recommendedName>
        <fullName evidence="2">histidine kinase</fullName>
        <ecNumber evidence="2">2.7.13.3</ecNumber>
    </recommendedName>
</protein>
<sequence>MRGQQDADLQQTLQEANRTVDELRERATKLEHELQKQRMQVSFLARSSMLGELSGAFAHELTQPLTAISYNVKAAQRGFVNEATCPEELRRILESITADASRAIATIQRLRSLFMKHTPRHDPVDLNELLSESENLVRTHLGAHGVKLTRRLHKGMLRVRGDSVQLLQVLVNLILNACDSMKGTPPELRMLTLESRSLGPRSASISITDNGTGIAADAVGHLFDPYFTTKPNGTGFGLSISRAIISSHGGHIEAFNNPGRGATFRIVFPAEAHTAMDSPGKSLESL</sequence>